<protein>
    <recommendedName>
        <fullName evidence="10">SAP domain-containing protein</fullName>
    </recommendedName>
</protein>
<dbReference type="SMART" id="SM00513">
    <property type="entry name" value="SAP"/>
    <property type="match status" value="1"/>
</dbReference>
<dbReference type="Pfam" id="PF14443">
    <property type="entry name" value="DBC1"/>
    <property type="match status" value="1"/>
</dbReference>
<sequence length="1286" mass="146680">MAQYGGDVSTKPPWLSQGQIAPGQVTLQQQSQVQPQIMTQMAPGTMTMLQYPAAQIYQQPQLTQMQQPGMTMQTMGVVGTNQMAPATGLTTAMQPTTTIVQQPQIYQQIGAVSYPARTVMSAPFTNSAPPSTNNSPPQQRVFTGNVTKVQDNFGFVDEEVFFQTSCCQGPLPQVGDKVVVDASYNGNMPFKWNATRIQVLPKENDLKPLPPGTGRGRRFSNNPQSSFTDTPDAGNDDNRRNRDGGGPRPNKRNRRNNFLRKRRREELRNERVREDKEKEPPVEREKERPKTPPPRKVKPRPRKLVVVATRSIGQMPLDTPEADVLELRKRYSNMYVPSDFFSSTFKWVEVFPPHRALSLGRPCVFHVMHKDVDPVIENDATLEPTDANYLFSAKVMLLSMPQLYEIYQKCCPLADGKESAPEEPEKEYVHPTLLMNFLVGMKGKETMAIGGPWSPSLDGPDPDKDPKVLIKTAVRNCKALTGIDLSNCTQWYRFVEIYYHRAETVHKGKKVPARVETVVLYLPDVWSRLPTRMEWDGLHHNYKKKLDQLMQQKREAEGDEKDPNVGAIPKREPTHYAQLDPKNMKLTELREELEARNLPPKGMTAQLIARLIKVLKSEQEKEEKENASKTEAEKIAAIRDKEKEEEKKKKEEEDKKKQKEREVQLLEKRYTLPEKSHILVHPSRTAKGGKFDCTVMSLSLLLDYRPEDSKEHSFEVSLFAELFNEMLMRDFGFHIYKALVEVPEKPKEEKEEKDKSKDKEKEKDKKSDKDKSSHSDKKEDKKDDKKDDKNSIEDDDGSGDEEDSKKEKKDTDKKKKERVKLVTMDPYLLLSFVYFDQTHCGYIFDKDIEELLFTLGLNLSRAQVKKLVQKVVSRDSLHYRKLTDKAKDDPSAKQNGAQTIDDLMTLALGNKRLFPIFEEAGTVSKRPKKGVEKKNENPDLPSGFVMFNGSLLDINKLQSQFKRSEDTRVKTEKLLEKLRSDNTNLKETTNRNVATIKKLNNELKDFKERLTNTNSELCNMDSKTKLYFSTMAEIYEKLGPILVHKPTLKDEIIEDVEMEDAMENTNFENKQSVKLQGLEKNVALVEKEVEVKIASEQNPNSLKIEAQQTEVKARTETKCDNVPKENIVTDDKVKENTDVNASKQEDKKPGNLETKSEIKTENLNQLESKAEEVDVEKTLSTPEPKKETKLTAHPSRSSPRQTIVKTESQTKGMVTPQTETPQSEDDSAKEKSLDTKQATEVPKVDENSSLETTTDESKPEEKPSPTVRTTRSRESKTEDKKTPVKK</sequence>
<feature type="region of interest" description="Disordered" evidence="6">
    <location>
        <begin position="745"/>
        <end position="816"/>
    </location>
</feature>
<dbReference type="InterPro" id="IPR003034">
    <property type="entry name" value="SAP_dom"/>
</dbReference>
<evidence type="ECO:0000256" key="2">
    <source>
        <dbReference type="ARBA" id="ARBA00022490"/>
    </source>
</evidence>
<feature type="compositionally biased region" description="Acidic residues" evidence="6">
    <location>
        <begin position="793"/>
        <end position="802"/>
    </location>
</feature>
<evidence type="ECO:0000256" key="5">
    <source>
        <dbReference type="SAM" id="Coils"/>
    </source>
</evidence>
<dbReference type="InterPro" id="IPR025223">
    <property type="entry name" value="S1-like_RNA-bd_dom"/>
</dbReference>
<dbReference type="PANTHER" id="PTHR14304:SF11">
    <property type="entry name" value="SAP DOMAIN-CONTAINING PROTEIN"/>
    <property type="match status" value="1"/>
</dbReference>
<keyword evidence="4 5" id="KW-0175">Coiled coil</keyword>
<dbReference type="GO" id="GO:0005737">
    <property type="term" value="C:cytoplasm"/>
    <property type="evidence" value="ECO:0007669"/>
    <property type="project" value="UniProtKB-SubCell"/>
</dbReference>
<dbReference type="InterPro" id="IPR045353">
    <property type="entry name" value="LAIKA"/>
</dbReference>
<proteinExistence type="predicted"/>
<accession>A0A1B6KV44</accession>
<feature type="compositionally biased region" description="Basic and acidic residues" evidence="6">
    <location>
        <begin position="236"/>
        <end position="245"/>
    </location>
</feature>
<dbReference type="Pfam" id="PF14444">
    <property type="entry name" value="S1-like"/>
    <property type="match status" value="1"/>
</dbReference>
<evidence type="ECO:0000256" key="6">
    <source>
        <dbReference type="SAM" id="MobiDB-lite"/>
    </source>
</evidence>
<dbReference type="GO" id="GO:0005634">
    <property type="term" value="C:nucleus"/>
    <property type="evidence" value="ECO:0007669"/>
    <property type="project" value="TreeGrafter"/>
</dbReference>
<keyword evidence="3" id="KW-0597">Phosphoprotein</keyword>
<dbReference type="SUPFAM" id="SSF68906">
    <property type="entry name" value="SAP domain"/>
    <property type="match status" value="1"/>
</dbReference>
<feature type="region of interest" description="Disordered" evidence="6">
    <location>
        <begin position="201"/>
        <end position="301"/>
    </location>
</feature>
<evidence type="ECO:0000259" key="8">
    <source>
        <dbReference type="SMART" id="SM01122"/>
    </source>
</evidence>
<organism evidence="9">
    <name type="scientific">Graphocephala atropunctata</name>
    <dbReference type="NCBI Taxonomy" id="36148"/>
    <lineage>
        <taxon>Eukaryota</taxon>
        <taxon>Metazoa</taxon>
        <taxon>Ecdysozoa</taxon>
        <taxon>Arthropoda</taxon>
        <taxon>Hexapoda</taxon>
        <taxon>Insecta</taxon>
        <taxon>Pterygota</taxon>
        <taxon>Neoptera</taxon>
        <taxon>Paraneoptera</taxon>
        <taxon>Hemiptera</taxon>
        <taxon>Auchenorrhyncha</taxon>
        <taxon>Membracoidea</taxon>
        <taxon>Cicadellidae</taxon>
        <taxon>Cicadellinae</taxon>
        <taxon>Cicadellini</taxon>
        <taxon>Graphocephala</taxon>
    </lineage>
</organism>
<feature type="region of interest" description="Disordered" evidence="6">
    <location>
        <begin position="1115"/>
        <end position="1286"/>
    </location>
</feature>
<feature type="compositionally biased region" description="Basic and acidic residues" evidence="6">
    <location>
        <begin position="1271"/>
        <end position="1286"/>
    </location>
</feature>
<feature type="domain" description="DBC1/CARP1 catalytically inactive NUDIX hydrolase" evidence="8">
    <location>
        <begin position="428"/>
        <end position="557"/>
    </location>
</feature>
<name>A0A1B6KV44_9HEMI</name>
<feature type="compositionally biased region" description="Basic and acidic residues" evidence="6">
    <location>
        <begin position="745"/>
        <end position="792"/>
    </location>
</feature>
<dbReference type="PANTHER" id="PTHR14304">
    <property type="entry name" value="CELL DIVISION CYCLE AND APOPTOSIS REGULATOR PROTEIN"/>
    <property type="match status" value="1"/>
</dbReference>
<comment type="subcellular location">
    <subcellularLocation>
        <location evidence="1">Cytoplasm</location>
    </subcellularLocation>
</comment>
<gene>
    <name evidence="9" type="ORF">g.15407</name>
</gene>
<dbReference type="InterPro" id="IPR036361">
    <property type="entry name" value="SAP_dom_sf"/>
</dbReference>
<evidence type="ECO:0000313" key="9">
    <source>
        <dbReference type="EMBL" id="JAT15310.1"/>
    </source>
</evidence>
<evidence type="ECO:0000256" key="1">
    <source>
        <dbReference type="ARBA" id="ARBA00004496"/>
    </source>
</evidence>
<evidence type="ECO:0000256" key="4">
    <source>
        <dbReference type="ARBA" id="ARBA00023054"/>
    </source>
</evidence>
<dbReference type="InterPro" id="IPR025954">
    <property type="entry name" value="DBC1/CARP1_inactive_NUDIX"/>
</dbReference>
<feature type="domain" description="SAP" evidence="7">
    <location>
        <begin position="581"/>
        <end position="615"/>
    </location>
</feature>
<evidence type="ECO:0000259" key="7">
    <source>
        <dbReference type="SMART" id="SM00513"/>
    </source>
</evidence>
<keyword evidence="2" id="KW-0963">Cytoplasm</keyword>
<evidence type="ECO:0000256" key="3">
    <source>
        <dbReference type="ARBA" id="ARBA00022553"/>
    </source>
</evidence>
<feature type="compositionally biased region" description="Basic residues" evidence="6">
    <location>
        <begin position="249"/>
        <end position="263"/>
    </location>
</feature>
<evidence type="ECO:0008006" key="10">
    <source>
        <dbReference type="Google" id="ProtNLM"/>
    </source>
</evidence>
<feature type="compositionally biased region" description="Basic and acidic residues" evidence="6">
    <location>
        <begin position="264"/>
        <end position="290"/>
    </location>
</feature>
<feature type="coiled-coil region" evidence="5">
    <location>
        <begin position="968"/>
        <end position="1016"/>
    </location>
</feature>
<dbReference type="Pfam" id="PF02037">
    <property type="entry name" value="SAP"/>
    <property type="match status" value="1"/>
</dbReference>
<reference evidence="9" key="1">
    <citation type="submission" date="2015-11" db="EMBL/GenBank/DDBJ databases">
        <title>De novo transcriptome assembly of four potential Pierce s Disease insect vectors from Arizona vineyards.</title>
        <authorList>
            <person name="Tassone E.E."/>
        </authorList>
    </citation>
    <scope>NUCLEOTIDE SEQUENCE</scope>
</reference>
<feature type="compositionally biased region" description="Polar residues" evidence="6">
    <location>
        <begin position="1194"/>
        <end position="1221"/>
    </location>
</feature>
<feature type="compositionally biased region" description="Polar residues" evidence="6">
    <location>
        <begin position="219"/>
        <end position="229"/>
    </location>
</feature>
<dbReference type="Pfam" id="PF19256">
    <property type="entry name" value="LAIKA"/>
    <property type="match status" value="1"/>
</dbReference>
<dbReference type="InterPro" id="IPR025224">
    <property type="entry name" value="CCAR1/CCAR2"/>
</dbReference>
<feature type="region of interest" description="Disordered" evidence="6">
    <location>
        <begin position="618"/>
        <end position="661"/>
    </location>
</feature>
<feature type="compositionally biased region" description="Basic and acidic residues" evidence="6">
    <location>
        <begin position="1168"/>
        <end position="1190"/>
    </location>
</feature>
<feature type="compositionally biased region" description="Basic and acidic residues" evidence="6">
    <location>
        <begin position="1115"/>
        <end position="1160"/>
    </location>
</feature>
<dbReference type="GO" id="GO:0006355">
    <property type="term" value="P:regulation of DNA-templated transcription"/>
    <property type="evidence" value="ECO:0007669"/>
    <property type="project" value="InterPro"/>
</dbReference>
<dbReference type="EMBL" id="GEBQ01024667">
    <property type="protein sequence ID" value="JAT15310.1"/>
    <property type="molecule type" value="Transcribed_RNA"/>
</dbReference>
<dbReference type="SMART" id="SM01122">
    <property type="entry name" value="DBC1"/>
    <property type="match status" value="1"/>
</dbReference>
<feature type="compositionally biased region" description="Basic and acidic residues" evidence="6">
    <location>
        <begin position="803"/>
        <end position="814"/>
    </location>
</feature>